<gene>
    <name evidence="11" type="ORF">ONB1V03_LOCUS18715</name>
</gene>
<evidence type="ECO:0000256" key="6">
    <source>
        <dbReference type="ARBA" id="ARBA00066150"/>
    </source>
</evidence>
<dbReference type="GO" id="GO:0005643">
    <property type="term" value="C:nuclear pore"/>
    <property type="evidence" value="ECO:0007669"/>
    <property type="project" value="TreeGrafter"/>
</dbReference>
<evidence type="ECO:0000256" key="9">
    <source>
        <dbReference type="SAM" id="MobiDB-lite"/>
    </source>
</evidence>
<feature type="compositionally biased region" description="Basic and acidic residues" evidence="9">
    <location>
        <begin position="203"/>
        <end position="231"/>
    </location>
</feature>
<comment type="function">
    <text evidence="4">Plays a role in RAN-dependent nucleocytoplasmic transport. Alleviates the TNPO1-dependent inhibition of RAN GTPase activity and mediates the dissociation of RAN from proteins involved in transport into the nucleus. Induces a conformation change in the complex formed by XPO1 and RAN that triggers the release of the nuclear export signal of cargo proteins. Promotes the disassembly of the complex formed by RAN and importin beta. Promotes dissociation of RAN from a complex with KPNA2 and CSE1L. Required for normal mitotic spindle assembly and normal progress through mitosis via its effect on RAN. Does not increase the RAN GTPase activity by itself, but increases GTP hydrolysis mediated by RANGAP1. Inhibits RCC1-dependent exchange of RAN-bound GDP by GTP.</text>
</comment>
<dbReference type="PANTHER" id="PTHR23138:SF94">
    <property type="entry name" value="RAN BINDING PROTEIN 1"/>
    <property type="match status" value="1"/>
</dbReference>
<dbReference type="Pfam" id="PF00638">
    <property type="entry name" value="Ran_BP1"/>
    <property type="match status" value="1"/>
</dbReference>
<dbReference type="AlphaFoldDB" id="A0A7R9MLP5"/>
<name>A0A7R9MLP5_9ACAR</name>
<dbReference type="InterPro" id="IPR000156">
    <property type="entry name" value="Ran_bind_dom"/>
</dbReference>
<keyword evidence="2" id="KW-0597">Phosphoprotein</keyword>
<dbReference type="SMART" id="SM00160">
    <property type="entry name" value="RanBD"/>
    <property type="match status" value="1"/>
</dbReference>
<keyword evidence="3" id="KW-0007">Acetylation</keyword>
<comment type="similarity">
    <text evidence="5">Belongs to the RANBP1 family.</text>
</comment>
<evidence type="ECO:0000256" key="5">
    <source>
        <dbReference type="ARBA" id="ARBA00061276"/>
    </source>
</evidence>
<keyword evidence="1" id="KW-0343">GTPase activation</keyword>
<dbReference type="OrthoDB" id="2357150at2759"/>
<dbReference type="InterPro" id="IPR045255">
    <property type="entry name" value="RanBP1-like"/>
</dbReference>
<dbReference type="GO" id="GO:0005737">
    <property type="term" value="C:cytoplasm"/>
    <property type="evidence" value="ECO:0007669"/>
    <property type="project" value="TreeGrafter"/>
</dbReference>
<dbReference type="EMBL" id="CAJPVJ010026528">
    <property type="protein sequence ID" value="CAG2179291.1"/>
    <property type="molecule type" value="Genomic_DNA"/>
</dbReference>
<dbReference type="PROSITE" id="PS50196">
    <property type="entry name" value="RANBD1"/>
    <property type="match status" value="1"/>
</dbReference>
<reference evidence="11" key="1">
    <citation type="submission" date="2020-11" db="EMBL/GenBank/DDBJ databases">
        <authorList>
            <person name="Tran Van P."/>
        </authorList>
    </citation>
    <scope>NUCLEOTIDE SEQUENCE</scope>
</reference>
<feature type="compositionally biased region" description="Basic and acidic residues" evidence="9">
    <location>
        <begin position="1"/>
        <end position="21"/>
    </location>
</feature>
<comment type="subunit">
    <text evidence="6">Interacts with RAN (via C-terminus of GTP-bound form) but not with GDP-bound RAN. Identified in a complex composed of RAN, RANGAP1 and RANBP1. Identified in a complex that contains TNPO1, RAN and RANBP1. Identified in a complex that contains CSE1L, KPNA2, RAN and RANBP1. Identified in a complex with nucleotide-free RAN and RCC1.</text>
</comment>
<organism evidence="11">
    <name type="scientific">Oppiella nova</name>
    <dbReference type="NCBI Taxonomy" id="334625"/>
    <lineage>
        <taxon>Eukaryota</taxon>
        <taxon>Metazoa</taxon>
        <taxon>Ecdysozoa</taxon>
        <taxon>Arthropoda</taxon>
        <taxon>Chelicerata</taxon>
        <taxon>Arachnida</taxon>
        <taxon>Acari</taxon>
        <taxon>Acariformes</taxon>
        <taxon>Sarcoptiformes</taxon>
        <taxon>Oribatida</taxon>
        <taxon>Brachypylina</taxon>
        <taxon>Oppioidea</taxon>
        <taxon>Oppiidae</taxon>
        <taxon>Oppiella</taxon>
    </lineage>
</organism>
<evidence type="ECO:0000313" key="11">
    <source>
        <dbReference type="EMBL" id="CAD7662155.1"/>
    </source>
</evidence>
<dbReference type="EMBL" id="OC941353">
    <property type="protein sequence ID" value="CAD7662155.1"/>
    <property type="molecule type" value="Genomic_DNA"/>
</dbReference>
<dbReference type="FunFam" id="2.30.29.30:FF:000824">
    <property type="entry name" value="Ran-specific GTPase-activating protein"/>
    <property type="match status" value="1"/>
</dbReference>
<proteinExistence type="inferred from homology"/>
<evidence type="ECO:0000256" key="3">
    <source>
        <dbReference type="ARBA" id="ARBA00022990"/>
    </source>
</evidence>
<evidence type="ECO:0000313" key="12">
    <source>
        <dbReference type="Proteomes" id="UP000728032"/>
    </source>
</evidence>
<dbReference type="CDD" id="cd13179">
    <property type="entry name" value="RanBD_RanBP1"/>
    <property type="match status" value="1"/>
</dbReference>
<feature type="region of interest" description="Disordered" evidence="9">
    <location>
        <begin position="178"/>
        <end position="231"/>
    </location>
</feature>
<protein>
    <recommendedName>
        <fullName evidence="7">Ran-specific GTPase-activating protein</fullName>
    </recommendedName>
    <alternativeName>
        <fullName evidence="8">Ran-binding protein 1</fullName>
    </alternativeName>
</protein>
<dbReference type="SUPFAM" id="SSF50729">
    <property type="entry name" value="PH domain-like"/>
    <property type="match status" value="1"/>
</dbReference>
<dbReference type="Proteomes" id="UP000728032">
    <property type="component" value="Unassembled WGS sequence"/>
</dbReference>
<evidence type="ECO:0000256" key="1">
    <source>
        <dbReference type="ARBA" id="ARBA00022468"/>
    </source>
</evidence>
<keyword evidence="12" id="KW-1185">Reference proteome</keyword>
<evidence type="ECO:0000256" key="7">
    <source>
        <dbReference type="ARBA" id="ARBA00067380"/>
    </source>
</evidence>
<dbReference type="GO" id="GO:0006913">
    <property type="term" value="P:nucleocytoplasmic transport"/>
    <property type="evidence" value="ECO:0007669"/>
    <property type="project" value="InterPro"/>
</dbReference>
<dbReference type="GO" id="GO:0005096">
    <property type="term" value="F:GTPase activator activity"/>
    <property type="evidence" value="ECO:0007669"/>
    <property type="project" value="UniProtKB-KW"/>
</dbReference>
<feature type="compositionally biased region" description="Acidic residues" evidence="9">
    <location>
        <begin position="186"/>
        <end position="202"/>
    </location>
</feature>
<accession>A0A7R9MLP5</accession>
<evidence type="ECO:0000259" key="10">
    <source>
        <dbReference type="PROSITE" id="PS50196"/>
    </source>
</evidence>
<feature type="non-terminal residue" evidence="11">
    <location>
        <position position="1"/>
    </location>
</feature>
<evidence type="ECO:0000256" key="8">
    <source>
        <dbReference type="ARBA" id="ARBA00081162"/>
    </source>
</evidence>
<feature type="domain" description="RanBD1" evidence="10">
    <location>
        <begin position="29"/>
        <end position="167"/>
    </location>
</feature>
<sequence>EKTVEKTVDSDDKQPRDRTESESSNPDIHFEPVIQLPLVDIQSMEENETELLKLRAKLYRYDTSEEVPQFKERGTGEVKLLKHKDIRAVRILMRRDKTLKLCANHYIMPTMELKKHQNSDKVFVWSTFADLSDETPTPETLAIRFGNAENAQKFKKVFEESKEFVSDPDDSITNTLNRIHIKDNNESESESEEDTESDEEVDEKEKSKDEKKEPEIPKNEDKSDTKTDVKE</sequence>
<dbReference type="Gene3D" id="2.30.29.30">
    <property type="entry name" value="Pleckstrin-homology domain (PH domain)/Phosphotyrosine-binding domain (PTB)"/>
    <property type="match status" value="1"/>
</dbReference>
<dbReference type="PANTHER" id="PTHR23138">
    <property type="entry name" value="RAN BINDING PROTEIN"/>
    <property type="match status" value="1"/>
</dbReference>
<dbReference type="InterPro" id="IPR045256">
    <property type="entry name" value="RanBP1_RanBD"/>
</dbReference>
<evidence type="ECO:0000256" key="2">
    <source>
        <dbReference type="ARBA" id="ARBA00022553"/>
    </source>
</evidence>
<evidence type="ECO:0000256" key="4">
    <source>
        <dbReference type="ARBA" id="ARBA00056716"/>
    </source>
</evidence>
<feature type="region of interest" description="Disordered" evidence="9">
    <location>
        <begin position="1"/>
        <end position="29"/>
    </location>
</feature>
<dbReference type="InterPro" id="IPR011993">
    <property type="entry name" value="PH-like_dom_sf"/>
</dbReference>